<dbReference type="Pfam" id="PF12704">
    <property type="entry name" value="MacB_PCD"/>
    <property type="match status" value="1"/>
</dbReference>
<gene>
    <name evidence="2" type="ORF">B2A_10057</name>
</gene>
<feature type="domain" description="MacB-like periplasmic core" evidence="1">
    <location>
        <begin position="75"/>
        <end position="153"/>
    </location>
</feature>
<sequence>MGASMTMLTVLHVLSGDPLPGRSAHLYYPQVDPRDALSYRPGEEPMGQVTWIDGMNLLEAHRADRQALMTGGSVAVQPTRNGVDPFFEEALYTTAEFFPMFGVPFRYGHAWGAADDSSRARVAVISAALNRRVFGGGDSVGKLLRLDGAAFRV</sequence>
<protein>
    <submittedName>
        <fullName evidence="2">ABC transporter permease</fullName>
    </submittedName>
</protein>
<proteinExistence type="predicted"/>
<evidence type="ECO:0000259" key="1">
    <source>
        <dbReference type="Pfam" id="PF12704"/>
    </source>
</evidence>
<dbReference type="InterPro" id="IPR025857">
    <property type="entry name" value="MacB_PCD"/>
</dbReference>
<organism evidence="2">
    <name type="scientific">mine drainage metagenome</name>
    <dbReference type="NCBI Taxonomy" id="410659"/>
    <lineage>
        <taxon>unclassified sequences</taxon>
        <taxon>metagenomes</taxon>
        <taxon>ecological metagenomes</taxon>
    </lineage>
</organism>
<comment type="caution">
    <text evidence="2">The sequence shown here is derived from an EMBL/GenBank/DDBJ whole genome shotgun (WGS) entry which is preliminary data.</text>
</comment>
<accession>T1ALU4</accession>
<name>T1ALU4_9ZZZZ</name>
<evidence type="ECO:0000313" key="2">
    <source>
        <dbReference type="EMBL" id="EQD43020.1"/>
    </source>
</evidence>
<dbReference type="AlphaFoldDB" id="T1ALU4"/>
<dbReference type="EMBL" id="AUZZ01007259">
    <property type="protein sequence ID" value="EQD43020.1"/>
    <property type="molecule type" value="Genomic_DNA"/>
</dbReference>
<feature type="non-terminal residue" evidence="2">
    <location>
        <position position="153"/>
    </location>
</feature>
<reference evidence="2" key="2">
    <citation type="journal article" date="2014" name="ISME J.">
        <title>Microbial stratification in low pH oxic and suboxic macroscopic growths along an acid mine drainage.</title>
        <authorList>
            <person name="Mendez-Garcia C."/>
            <person name="Mesa V."/>
            <person name="Sprenger R.R."/>
            <person name="Richter M."/>
            <person name="Diez M.S."/>
            <person name="Solano J."/>
            <person name="Bargiela R."/>
            <person name="Golyshina O.V."/>
            <person name="Manteca A."/>
            <person name="Ramos J.L."/>
            <person name="Gallego J.R."/>
            <person name="Llorente I."/>
            <person name="Martins Dos Santos V.A."/>
            <person name="Jensen O.N."/>
            <person name="Pelaez A.I."/>
            <person name="Sanchez J."/>
            <person name="Ferrer M."/>
        </authorList>
    </citation>
    <scope>NUCLEOTIDE SEQUENCE</scope>
</reference>
<reference evidence="2" key="1">
    <citation type="submission" date="2013-08" db="EMBL/GenBank/DDBJ databases">
        <authorList>
            <person name="Mendez C."/>
            <person name="Richter M."/>
            <person name="Ferrer M."/>
            <person name="Sanchez J."/>
        </authorList>
    </citation>
    <scope>NUCLEOTIDE SEQUENCE</scope>
</reference>